<dbReference type="InterPro" id="IPR001675">
    <property type="entry name" value="Glyco_trans_29"/>
</dbReference>
<evidence type="ECO:0000313" key="11">
    <source>
        <dbReference type="EMBL" id="RDX64139.1"/>
    </source>
</evidence>
<dbReference type="GO" id="GO:0009846">
    <property type="term" value="P:pollen germination"/>
    <property type="evidence" value="ECO:0007669"/>
    <property type="project" value="InterPro"/>
</dbReference>
<dbReference type="GO" id="GO:0008373">
    <property type="term" value="F:sialyltransferase activity"/>
    <property type="evidence" value="ECO:0007669"/>
    <property type="project" value="InterPro"/>
</dbReference>
<accession>A0A371EDR1</accession>
<evidence type="ECO:0000256" key="3">
    <source>
        <dbReference type="ARBA" id="ARBA00022676"/>
    </source>
</evidence>
<dbReference type="GO" id="GO:0000139">
    <property type="term" value="C:Golgi membrane"/>
    <property type="evidence" value="ECO:0007669"/>
    <property type="project" value="UniProtKB-SubCell"/>
</dbReference>
<comment type="subcellular location">
    <subcellularLocation>
        <location evidence="1">Golgi apparatus membrane</location>
        <topology evidence="1">Single-pass type II membrane protein</topology>
    </subcellularLocation>
</comment>
<keyword evidence="10" id="KW-0325">Glycoprotein</keyword>
<keyword evidence="9" id="KW-0472">Membrane</keyword>
<evidence type="ECO:0000256" key="9">
    <source>
        <dbReference type="ARBA" id="ARBA00023136"/>
    </source>
</evidence>
<keyword evidence="3" id="KW-0328">Glycosyltransferase</keyword>
<dbReference type="AlphaFoldDB" id="A0A371EDR1"/>
<dbReference type="OrthoDB" id="1824956at2759"/>
<keyword evidence="12" id="KW-1185">Reference proteome</keyword>
<protein>
    <submittedName>
        <fullName evidence="11">Sialyltransferase-like protein 5</fullName>
    </submittedName>
</protein>
<sequence>MEPPFHPQQFCTCAVVGNSEDLLKTEFGEEIDSNDDVFQDNEAPVNEKYAKYVGLKMDLHIVVRGAARNMVPILDGSDDEVVTIFSHMNHISADFIPTDHRK</sequence>
<reference evidence="11" key="1">
    <citation type="submission" date="2018-05" db="EMBL/GenBank/DDBJ databases">
        <title>Draft genome of Mucuna pruriens seed.</title>
        <authorList>
            <person name="Nnadi N.E."/>
            <person name="Vos R."/>
            <person name="Hasami M.H."/>
            <person name="Devisetty U.K."/>
            <person name="Aguiy J.C."/>
        </authorList>
    </citation>
    <scope>NUCLEOTIDE SEQUENCE [LARGE SCALE GENOMIC DNA]</scope>
    <source>
        <strain evidence="11">JCA_2017</strain>
    </source>
</reference>
<gene>
    <name evidence="11" type="primary">STLP5</name>
    <name evidence="11" type="ORF">CR513_57336</name>
</gene>
<dbReference type="InterPro" id="IPR038578">
    <property type="entry name" value="GT29-like_sf"/>
</dbReference>
<evidence type="ECO:0000256" key="8">
    <source>
        <dbReference type="ARBA" id="ARBA00023034"/>
    </source>
</evidence>
<evidence type="ECO:0000256" key="1">
    <source>
        <dbReference type="ARBA" id="ARBA00004323"/>
    </source>
</evidence>
<keyword evidence="8" id="KW-0333">Golgi apparatus</keyword>
<dbReference type="EMBL" id="QJKJ01014540">
    <property type="protein sequence ID" value="RDX64139.1"/>
    <property type="molecule type" value="Genomic_DNA"/>
</dbReference>
<dbReference type="GO" id="GO:0009860">
    <property type="term" value="P:pollen tube growth"/>
    <property type="evidence" value="ECO:0007669"/>
    <property type="project" value="InterPro"/>
</dbReference>
<name>A0A371EDR1_MUCPR</name>
<evidence type="ECO:0000256" key="4">
    <source>
        <dbReference type="ARBA" id="ARBA00022679"/>
    </source>
</evidence>
<dbReference type="PANTHER" id="PTHR47486">
    <property type="entry name" value="SIALYLTRANSFERASE-LIKE PROTEIN 1"/>
    <property type="match status" value="1"/>
</dbReference>
<dbReference type="Gene3D" id="3.90.1480.20">
    <property type="entry name" value="Glycosyl transferase family 29"/>
    <property type="match status" value="1"/>
</dbReference>
<proteinExistence type="inferred from homology"/>
<evidence type="ECO:0000256" key="5">
    <source>
        <dbReference type="ARBA" id="ARBA00022692"/>
    </source>
</evidence>
<evidence type="ECO:0000256" key="6">
    <source>
        <dbReference type="ARBA" id="ARBA00022968"/>
    </source>
</evidence>
<dbReference type="InterPro" id="IPR044782">
    <property type="entry name" value="SIA1/STLP5"/>
</dbReference>
<evidence type="ECO:0000313" key="12">
    <source>
        <dbReference type="Proteomes" id="UP000257109"/>
    </source>
</evidence>
<dbReference type="PANTHER" id="PTHR47486:SF1">
    <property type="entry name" value="SIALYLTRANSFERASE-LIKE PROTEIN 1"/>
    <property type="match status" value="1"/>
</dbReference>
<evidence type="ECO:0000256" key="10">
    <source>
        <dbReference type="ARBA" id="ARBA00023180"/>
    </source>
</evidence>
<evidence type="ECO:0000256" key="2">
    <source>
        <dbReference type="ARBA" id="ARBA00006003"/>
    </source>
</evidence>
<keyword evidence="6" id="KW-0735">Signal-anchor</keyword>
<keyword evidence="4" id="KW-0808">Transferase</keyword>
<comment type="similarity">
    <text evidence="2">Belongs to the glycosyltransferase 29 family.</text>
</comment>
<dbReference type="Pfam" id="PF00777">
    <property type="entry name" value="Glyco_transf_29"/>
    <property type="match status" value="1"/>
</dbReference>
<evidence type="ECO:0000256" key="7">
    <source>
        <dbReference type="ARBA" id="ARBA00022989"/>
    </source>
</evidence>
<comment type="caution">
    <text evidence="11">The sequence shown here is derived from an EMBL/GenBank/DDBJ whole genome shotgun (WGS) entry which is preliminary data.</text>
</comment>
<keyword evidence="7" id="KW-1133">Transmembrane helix</keyword>
<keyword evidence="5" id="KW-0812">Transmembrane</keyword>
<organism evidence="11 12">
    <name type="scientific">Mucuna pruriens</name>
    <name type="common">Velvet bean</name>
    <name type="synonym">Dolichos pruriens</name>
    <dbReference type="NCBI Taxonomy" id="157652"/>
    <lineage>
        <taxon>Eukaryota</taxon>
        <taxon>Viridiplantae</taxon>
        <taxon>Streptophyta</taxon>
        <taxon>Embryophyta</taxon>
        <taxon>Tracheophyta</taxon>
        <taxon>Spermatophyta</taxon>
        <taxon>Magnoliopsida</taxon>
        <taxon>eudicotyledons</taxon>
        <taxon>Gunneridae</taxon>
        <taxon>Pentapetalae</taxon>
        <taxon>rosids</taxon>
        <taxon>fabids</taxon>
        <taxon>Fabales</taxon>
        <taxon>Fabaceae</taxon>
        <taxon>Papilionoideae</taxon>
        <taxon>50 kb inversion clade</taxon>
        <taxon>NPAAA clade</taxon>
        <taxon>indigoferoid/millettioid clade</taxon>
        <taxon>Phaseoleae</taxon>
        <taxon>Mucuna</taxon>
    </lineage>
</organism>
<feature type="non-terminal residue" evidence="11">
    <location>
        <position position="1"/>
    </location>
</feature>
<dbReference type="Proteomes" id="UP000257109">
    <property type="component" value="Unassembled WGS sequence"/>
</dbReference>